<keyword evidence="3" id="KW-1185">Reference proteome</keyword>
<reference evidence="3" key="1">
    <citation type="journal article" date="2019" name="Int. J. Syst. Evol. Microbiol.">
        <title>The Global Catalogue of Microorganisms (GCM) 10K type strain sequencing project: providing services to taxonomists for standard genome sequencing and annotation.</title>
        <authorList>
            <consortium name="The Broad Institute Genomics Platform"/>
            <consortium name="The Broad Institute Genome Sequencing Center for Infectious Disease"/>
            <person name="Wu L."/>
            <person name="Ma J."/>
        </authorList>
    </citation>
    <scope>NUCLEOTIDE SEQUENCE [LARGE SCALE GENOMIC DNA]</scope>
    <source>
        <strain evidence="3">CCUG 49560</strain>
    </source>
</reference>
<dbReference type="InterPro" id="IPR032710">
    <property type="entry name" value="NTF2-like_dom_sf"/>
</dbReference>
<gene>
    <name evidence="2" type="ORF">ACFO8L_05420</name>
</gene>
<protein>
    <submittedName>
        <fullName evidence="2">Nuclear transport factor 2 family protein</fullName>
    </submittedName>
</protein>
<dbReference type="Pfam" id="PF12680">
    <property type="entry name" value="SnoaL_2"/>
    <property type="match status" value="1"/>
</dbReference>
<dbReference type="RefSeq" id="WP_262843081.1">
    <property type="nucleotide sequence ID" value="NZ_JANZYP010000015.1"/>
</dbReference>
<evidence type="ECO:0000313" key="2">
    <source>
        <dbReference type="EMBL" id="MFC4585498.1"/>
    </source>
</evidence>
<sequence length="146" mass="15894">MAATPTAREVFERHMFAAGAMDPALYAEDVVIETPFAAPGRPRCWEGREAFMSFVQGEGVSLPALTRRDVRIHESADPEVIVVEYELGGTIPGTDQETWAPFIGVLRVREGKVAHWREYQDPIVMAMATGRLPALLSSLGGAPAQA</sequence>
<organism evidence="2 3">
    <name type="scientific">Sphaerisporangium corydalis</name>
    <dbReference type="NCBI Taxonomy" id="1441875"/>
    <lineage>
        <taxon>Bacteria</taxon>
        <taxon>Bacillati</taxon>
        <taxon>Actinomycetota</taxon>
        <taxon>Actinomycetes</taxon>
        <taxon>Streptosporangiales</taxon>
        <taxon>Streptosporangiaceae</taxon>
        <taxon>Sphaerisporangium</taxon>
    </lineage>
</organism>
<dbReference type="Proteomes" id="UP001595891">
    <property type="component" value="Unassembled WGS sequence"/>
</dbReference>
<dbReference type="EMBL" id="JBHSFN010000002">
    <property type="protein sequence ID" value="MFC4585498.1"/>
    <property type="molecule type" value="Genomic_DNA"/>
</dbReference>
<name>A0ABV9E890_9ACTN</name>
<dbReference type="InterPro" id="IPR037401">
    <property type="entry name" value="SnoaL-like"/>
</dbReference>
<proteinExistence type="predicted"/>
<evidence type="ECO:0000313" key="3">
    <source>
        <dbReference type="Proteomes" id="UP001595891"/>
    </source>
</evidence>
<evidence type="ECO:0000259" key="1">
    <source>
        <dbReference type="Pfam" id="PF12680"/>
    </source>
</evidence>
<dbReference type="SUPFAM" id="SSF54427">
    <property type="entry name" value="NTF2-like"/>
    <property type="match status" value="1"/>
</dbReference>
<comment type="caution">
    <text evidence="2">The sequence shown here is derived from an EMBL/GenBank/DDBJ whole genome shotgun (WGS) entry which is preliminary data.</text>
</comment>
<accession>A0ABV9E890</accession>
<dbReference type="Gene3D" id="3.10.450.50">
    <property type="match status" value="1"/>
</dbReference>
<feature type="domain" description="SnoaL-like" evidence="1">
    <location>
        <begin position="24"/>
        <end position="116"/>
    </location>
</feature>